<dbReference type="Proteomes" id="UP001497392">
    <property type="component" value="Unassembled WGS sequence"/>
</dbReference>
<comment type="caution">
    <text evidence="2">The sequence shown here is derived from an EMBL/GenBank/DDBJ whole genome shotgun (WGS) entry which is preliminary data.</text>
</comment>
<accession>A0ABP1G7R0</accession>
<organism evidence="2 3">
    <name type="scientific">Coccomyxa viridis</name>
    <dbReference type="NCBI Taxonomy" id="1274662"/>
    <lineage>
        <taxon>Eukaryota</taxon>
        <taxon>Viridiplantae</taxon>
        <taxon>Chlorophyta</taxon>
        <taxon>core chlorophytes</taxon>
        <taxon>Trebouxiophyceae</taxon>
        <taxon>Trebouxiophyceae incertae sedis</taxon>
        <taxon>Coccomyxaceae</taxon>
        <taxon>Coccomyxa</taxon>
    </lineage>
</organism>
<proteinExistence type="predicted"/>
<keyword evidence="3" id="KW-1185">Reference proteome</keyword>
<evidence type="ECO:0000256" key="1">
    <source>
        <dbReference type="SAM" id="MobiDB-lite"/>
    </source>
</evidence>
<evidence type="ECO:0000313" key="3">
    <source>
        <dbReference type="Proteomes" id="UP001497392"/>
    </source>
</evidence>
<feature type="region of interest" description="Disordered" evidence="1">
    <location>
        <begin position="99"/>
        <end position="133"/>
    </location>
</feature>
<name>A0ABP1G7R0_9CHLO</name>
<dbReference type="EMBL" id="CAXHTA020000017">
    <property type="protein sequence ID" value="CAL5227410.1"/>
    <property type="molecule type" value="Genomic_DNA"/>
</dbReference>
<protein>
    <submittedName>
        <fullName evidence="2">G10368 protein</fullName>
    </submittedName>
</protein>
<evidence type="ECO:0000313" key="2">
    <source>
        <dbReference type="EMBL" id="CAL5227410.1"/>
    </source>
</evidence>
<gene>
    <name evidence="2" type="primary">g10368</name>
    <name evidence="2" type="ORF">VP750_LOCUS9316</name>
</gene>
<sequence>MRTVDRLVEQDHVLCEIAFARTAATPRLTPKFNMMATQSIVCQAMPVNRPAPSKAAPQQTGPLARPAGGFSQARRTVPYAFNPALNSFGDGMGVPIFVRPDCPPEDASSASAAPKKEKRSKAGAQGARPQFRSALEQVSYMTNNKLWSDEEAEHGAQKFAPLRFLGL</sequence>
<reference evidence="2 3" key="1">
    <citation type="submission" date="2024-06" db="EMBL/GenBank/DDBJ databases">
        <authorList>
            <person name="Kraege A."/>
            <person name="Thomma B."/>
        </authorList>
    </citation>
    <scope>NUCLEOTIDE SEQUENCE [LARGE SCALE GENOMIC DNA]</scope>
</reference>